<evidence type="ECO:0000256" key="4">
    <source>
        <dbReference type="ARBA" id="ARBA00010869"/>
    </source>
</evidence>
<evidence type="ECO:0000256" key="7">
    <source>
        <dbReference type="ARBA" id="ARBA00022624"/>
    </source>
</evidence>
<comment type="similarity">
    <text evidence="4 12">Belongs to the serine/threonine dehydratase family.</text>
</comment>
<accession>A0A844C6J7</accession>
<evidence type="ECO:0000256" key="8">
    <source>
        <dbReference type="ARBA" id="ARBA00022898"/>
    </source>
</evidence>
<dbReference type="GO" id="GO:0030170">
    <property type="term" value="F:pyridoxal phosphate binding"/>
    <property type="evidence" value="ECO:0007669"/>
    <property type="project" value="InterPro"/>
</dbReference>
<dbReference type="SUPFAM" id="SSF53686">
    <property type="entry name" value="Tryptophan synthase beta subunit-like PLP-dependent enzymes"/>
    <property type="match status" value="1"/>
</dbReference>
<dbReference type="RefSeq" id="WP_153831386.1">
    <property type="nucleotide sequence ID" value="NZ_WJQR01000003.1"/>
</dbReference>
<dbReference type="NCBIfam" id="TIGR02079">
    <property type="entry name" value="THD1"/>
    <property type="match status" value="1"/>
</dbReference>
<comment type="cofactor">
    <cofactor evidence="2 12">
        <name>pyridoxal 5'-phosphate</name>
        <dbReference type="ChEBI" id="CHEBI:597326"/>
    </cofactor>
</comment>
<dbReference type="SUPFAM" id="SSF55021">
    <property type="entry name" value="ACT-like"/>
    <property type="match status" value="1"/>
</dbReference>
<dbReference type="Pfam" id="PF00585">
    <property type="entry name" value="Thr_dehydrat_C"/>
    <property type="match status" value="1"/>
</dbReference>
<name>A0A844C6J7_9LACT</name>
<dbReference type="PROSITE" id="PS51672">
    <property type="entry name" value="ACT_LIKE"/>
    <property type="match status" value="1"/>
</dbReference>
<dbReference type="Proteomes" id="UP000469870">
    <property type="component" value="Unassembled WGS sequence"/>
</dbReference>
<dbReference type="Proteomes" id="UP000440066">
    <property type="component" value="Unassembled WGS sequence"/>
</dbReference>
<dbReference type="PROSITE" id="PS00165">
    <property type="entry name" value="DEHYDRATASE_SER_THR"/>
    <property type="match status" value="1"/>
</dbReference>
<evidence type="ECO:0000256" key="12">
    <source>
        <dbReference type="RuleBase" id="RU362012"/>
    </source>
</evidence>
<evidence type="ECO:0000256" key="3">
    <source>
        <dbReference type="ARBA" id="ARBA00004810"/>
    </source>
</evidence>
<proteinExistence type="inferred from homology"/>
<dbReference type="Pfam" id="PF00291">
    <property type="entry name" value="PALP"/>
    <property type="match status" value="1"/>
</dbReference>
<dbReference type="CDD" id="cd01562">
    <property type="entry name" value="Thr-dehyd"/>
    <property type="match status" value="1"/>
</dbReference>
<keyword evidence="8 12" id="KW-0663">Pyridoxal phosphate</keyword>
<dbReference type="InterPro" id="IPR001721">
    <property type="entry name" value="TD_ACT-like"/>
</dbReference>
<dbReference type="FunFam" id="3.40.50.1100:FF:000005">
    <property type="entry name" value="Threonine dehydratase catabolic"/>
    <property type="match status" value="1"/>
</dbReference>
<dbReference type="EMBL" id="WJQT01000001">
    <property type="protein sequence ID" value="MRJ46293.1"/>
    <property type="molecule type" value="Genomic_DNA"/>
</dbReference>
<protein>
    <recommendedName>
        <fullName evidence="12">L-threonine dehydratase</fullName>
        <ecNumber evidence="12">4.3.1.19</ecNumber>
    </recommendedName>
    <alternativeName>
        <fullName evidence="12">Threonine deaminase</fullName>
    </alternativeName>
</protein>
<reference evidence="14 17" key="2">
    <citation type="submission" date="2019-11" db="EMBL/GenBank/DDBJ databases">
        <title>Characterisation of Fundicoccus ignavus gen. nov. sp. nov., a novel genus of the family Aerococcaceae isolated from bulk tank milk.</title>
        <authorList>
            <person name="Siebert A."/>
            <person name="Huptas C."/>
            <person name="Wenning M."/>
            <person name="Scherer S."/>
            <person name="Doll E.V."/>
        </authorList>
    </citation>
    <scope>NUCLEOTIDE SEQUENCE [LARGE SCALE GENOMIC DNA]</scope>
    <source>
        <strain evidence="14 17">DSM 109653</strain>
    </source>
</reference>
<evidence type="ECO:0000313" key="17">
    <source>
        <dbReference type="Proteomes" id="UP000469870"/>
    </source>
</evidence>
<dbReference type="InterPro" id="IPR011820">
    <property type="entry name" value="IlvA"/>
</dbReference>
<dbReference type="GO" id="GO:0006567">
    <property type="term" value="P:L-threonine catabolic process"/>
    <property type="evidence" value="ECO:0007669"/>
    <property type="project" value="TreeGrafter"/>
</dbReference>
<dbReference type="PANTHER" id="PTHR48078">
    <property type="entry name" value="THREONINE DEHYDRATASE, MITOCHONDRIAL-RELATED"/>
    <property type="match status" value="1"/>
</dbReference>
<evidence type="ECO:0000256" key="9">
    <source>
        <dbReference type="ARBA" id="ARBA00023239"/>
    </source>
</evidence>
<dbReference type="InterPro" id="IPR036052">
    <property type="entry name" value="TrpB-like_PALP_sf"/>
</dbReference>
<feature type="domain" description="ACT-like" evidence="13">
    <location>
        <begin position="336"/>
        <end position="410"/>
    </location>
</feature>
<dbReference type="GO" id="GO:0004794">
    <property type="term" value="F:threonine deaminase activity"/>
    <property type="evidence" value="ECO:0007669"/>
    <property type="project" value="UniProtKB-UniRule"/>
</dbReference>
<keyword evidence="6 12" id="KW-0028">Amino-acid biosynthesis</keyword>
<dbReference type="GO" id="GO:0009097">
    <property type="term" value="P:isoleucine biosynthetic process"/>
    <property type="evidence" value="ECO:0007669"/>
    <property type="project" value="UniProtKB-UniRule"/>
</dbReference>
<comment type="catalytic activity">
    <reaction evidence="1 12">
        <text>L-threonine = 2-oxobutanoate + NH4(+)</text>
        <dbReference type="Rhea" id="RHEA:22108"/>
        <dbReference type="ChEBI" id="CHEBI:16763"/>
        <dbReference type="ChEBI" id="CHEBI:28938"/>
        <dbReference type="ChEBI" id="CHEBI:57926"/>
        <dbReference type="EC" id="4.3.1.19"/>
    </reaction>
</comment>
<dbReference type="GO" id="GO:0006565">
    <property type="term" value="P:L-serine catabolic process"/>
    <property type="evidence" value="ECO:0007669"/>
    <property type="project" value="TreeGrafter"/>
</dbReference>
<dbReference type="PANTHER" id="PTHR48078:SF11">
    <property type="entry name" value="THREONINE DEHYDRATASE, MITOCHONDRIAL"/>
    <property type="match status" value="1"/>
</dbReference>
<dbReference type="EMBL" id="WJQR01000003">
    <property type="protein sequence ID" value="MRI81281.1"/>
    <property type="molecule type" value="Genomic_DNA"/>
</dbReference>
<dbReference type="InterPro" id="IPR045865">
    <property type="entry name" value="ACT-like_dom_sf"/>
</dbReference>
<evidence type="ECO:0000256" key="10">
    <source>
        <dbReference type="ARBA" id="ARBA00023304"/>
    </source>
</evidence>
<dbReference type="InterPro" id="IPR050147">
    <property type="entry name" value="Ser/Thr_Dehydratase"/>
</dbReference>
<organism evidence="15 16">
    <name type="scientific">Fundicoccus ignavus</name>
    <dbReference type="NCBI Taxonomy" id="2664442"/>
    <lineage>
        <taxon>Bacteria</taxon>
        <taxon>Bacillati</taxon>
        <taxon>Bacillota</taxon>
        <taxon>Bacilli</taxon>
        <taxon>Lactobacillales</taxon>
        <taxon>Aerococcaceae</taxon>
        <taxon>Fundicoccus</taxon>
    </lineage>
</organism>
<sequence length="419" mass="46340">MFPTITSEDVLTAYKSLRQSVNQTPLMYDPYLSDKYKASIYLKREDLQIVRSFKLRGALYAINQLSDDELAKGVICASAGNHAQGVAYTCQLKKVNGIIFMPTTTPRQKIDQVQYFGGKYVKVVIQEDTFDKSNVAAHVYAEKHNLTFIEPFDDLNVILGQGTIGVEIHQDLVANGDQADYILLPVGGGGLISGVSAYAKDAMPTSAIIGVEPDGAASMKLAIEQGGPVALEKVDKFCDGTAVAKVGDLTYHYTKEFVEDFITVPEGLVSQMILDLYTRQAIVVEPSGALTVAALDKMADEIRGKTVVCLISGGNNDINRMAEIEERAMVYRGLQKYFIVKFPQRAGALKDFVTDVLNKDDDITRFEYTKRINRSQAPVFIGIQLGKRENLESLLRRIEAFDSNYINVTENPSLYQLLV</sequence>
<comment type="function">
    <text evidence="11 12">Catalyzes the anaerobic formation of alpha-ketobutyrate and ammonia from threonine in a two-step reaction. The first step involved a dehydration of threonine and a production of enamine intermediates (aminocrotonate), which tautomerizes to its imine form (iminobutyrate). Both intermediates are unstable and short-lived. The second step is the nonenzymatic hydrolysis of the enamine/imine intermediates to form 2-ketobutyrate and free ammonia. In the low water environment of the cell, the second step is accelerated by RidA.</text>
</comment>
<evidence type="ECO:0000256" key="6">
    <source>
        <dbReference type="ARBA" id="ARBA00022605"/>
    </source>
</evidence>
<evidence type="ECO:0000256" key="5">
    <source>
        <dbReference type="ARBA" id="ARBA00011881"/>
    </source>
</evidence>
<dbReference type="UniPathway" id="UPA00047">
    <property type="reaction ID" value="UER00054"/>
</dbReference>
<keyword evidence="9 12" id="KW-0456">Lyase</keyword>
<dbReference type="GO" id="GO:0003941">
    <property type="term" value="F:L-serine ammonia-lyase activity"/>
    <property type="evidence" value="ECO:0007669"/>
    <property type="project" value="TreeGrafter"/>
</dbReference>
<evidence type="ECO:0000313" key="15">
    <source>
        <dbReference type="EMBL" id="MRJ46293.1"/>
    </source>
</evidence>
<gene>
    <name evidence="12 15" type="primary">ilvA</name>
    <name evidence="15" type="ORF">GF867_01720</name>
    <name evidence="14" type="ORF">GIY11_04545</name>
</gene>
<evidence type="ECO:0000256" key="11">
    <source>
        <dbReference type="ARBA" id="ARBA00025527"/>
    </source>
</evidence>
<reference evidence="15 16" key="1">
    <citation type="submission" date="2019-11" db="EMBL/GenBank/DDBJ databases">
        <title>Characterisation of Fundicoccus ignavus gen. nov. sp. nov., a novel genus of the family Aerococcaceae from bulk tank milk.</title>
        <authorList>
            <person name="Siebert A."/>
            <person name="Huptas C."/>
            <person name="Wenning M."/>
            <person name="Scherer S."/>
            <person name="Doll E.V."/>
        </authorList>
    </citation>
    <scope>NUCLEOTIDE SEQUENCE [LARGE SCALE GENOMIC DNA]</scope>
    <source>
        <strain evidence="15 16">DSM 109652</strain>
    </source>
</reference>
<dbReference type="NCBIfam" id="NF006390">
    <property type="entry name" value="PRK08639.1"/>
    <property type="match status" value="1"/>
</dbReference>
<evidence type="ECO:0000259" key="13">
    <source>
        <dbReference type="PROSITE" id="PS51672"/>
    </source>
</evidence>
<keyword evidence="7 12" id="KW-0412">Isoleucine biosynthesis</keyword>
<evidence type="ECO:0000313" key="14">
    <source>
        <dbReference type="EMBL" id="MRI81281.1"/>
    </source>
</evidence>
<dbReference type="InterPro" id="IPR001926">
    <property type="entry name" value="TrpB-like_PALP"/>
</dbReference>
<dbReference type="Gene3D" id="3.40.50.1100">
    <property type="match status" value="2"/>
</dbReference>
<dbReference type="AlphaFoldDB" id="A0A844C6J7"/>
<comment type="pathway">
    <text evidence="3 12">Amino-acid biosynthesis; L-isoleucine biosynthesis; 2-oxobutanoate from L-threonine: step 1/1.</text>
</comment>
<evidence type="ECO:0000256" key="2">
    <source>
        <dbReference type="ARBA" id="ARBA00001933"/>
    </source>
</evidence>
<keyword evidence="10 12" id="KW-0100">Branched-chain amino acid biosynthesis</keyword>
<dbReference type="InterPro" id="IPR000634">
    <property type="entry name" value="Ser/Thr_deHydtase_PyrdxlP-BS"/>
</dbReference>
<evidence type="ECO:0000256" key="1">
    <source>
        <dbReference type="ARBA" id="ARBA00001274"/>
    </source>
</evidence>
<comment type="caution">
    <text evidence="15">The sequence shown here is derived from an EMBL/GenBank/DDBJ whole genome shotgun (WGS) entry which is preliminary data.</text>
</comment>
<dbReference type="EC" id="4.3.1.19" evidence="12"/>
<comment type="subunit">
    <text evidence="5 12">Homotetramer.</text>
</comment>
<evidence type="ECO:0000313" key="16">
    <source>
        <dbReference type="Proteomes" id="UP000440066"/>
    </source>
</evidence>